<dbReference type="Pfam" id="PF13556">
    <property type="entry name" value="HTH_30"/>
    <property type="match status" value="1"/>
</dbReference>
<sequence length="426" mass="47703">MSYEGAWMSGLRPRSTPTVAAASPEPAVQWARRVAGDGPVDWAVEHAYEFALHVLQEIPELDGTGGRTRMVRVGAEACVLQVLMLLFDDRSDVEMPDEQEQVVRDCVHRKVPLDRLFSAIRNTHAWVTRIFMDACIELAPPSQQVAELRRISSITLAVFDRYTERADVAYRAEAERWFAGDQATREELVQTLLTRDDADTDRISQRLRYPVTGRNHLGVVAWREAGTDAADDLAEAAAAWLRAAGAAEVLVLNRAESAVWAWGATPSPPRSVPTDWTHSGGVRIGHGTWHPGLQGFRLTHREARSAEHVAHLCPRIDSRVVDYRGVDLLAVLLENPERAKEFAVRELGPLAADDERSRELRETIRHYLELCSPKAVAERMFLARGTVAYRLRQAEQALERSLSERRLQLWTALVLADAIPPVPAER</sequence>
<accession>A0A100XC67</accession>
<dbReference type="Proteomes" id="UP000069654">
    <property type="component" value="Unassembled WGS sequence"/>
</dbReference>
<dbReference type="Pfam" id="PF14361">
    <property type="entry name" value="RsbRD_N"/>
    <property type="match status" value="1"/>
</dbReference>
<feature type="domain" description="PucR C-terminal helix-turn-helix" evidence="2">
    <location>
        <begin position="360"/>
        <end position="413"/>
    </location>
</feature>
<evidence type="ECO:0000259" key="2">
    <source>
        <dbReference type="Pfam" id="PF13556"/>
    </source>
</evidence>
<protein>
    <recommendedName>
        <fullName evidence="7">PucR C-terminal helix-turn-helix domain-containing protein</fullName>
    </recommendedName>
</protein>
<reference evidence="6" key="2">
    <citation type="submission" date="2016-02" db="EMBL/GenBank/DDBJ databases">
        <title>Draft genome sequence of five rapidly growing Mycobacterium species.</title>
        <authorList>
            <person name="Katahira K."/>
            <person name="Gotou Y."/>
            <person name="Iida K."/>
            <person name="Ogura Y."/>
            <person name="Hayashi T."/>
        </authorList>
    </citation>
    <scope>NUCLEOTIDE SEQUENCE [LARGE SCALE GENOMIC DNA]</scope>
    <source>
        <strain evidence="6">JCM6362</strain>
    </source>
</reference>
<organism evidence="5 6">
    <name type="scientific">Mycolicibacterium thermoresistibile</name>
    <name type="common">Mycobacterium thermoresistibile</name>
    <dbReference type="NCBI Taxonomy" id="1797"/>
    <lineage>
        <taxon>Bacteria</taxon>
        <taxon>Bacillati</taxon>
        <taxon>Actinomycetota</taxon>
        <taxon>Actinomycetes</taxon>
        <taxon>Mycobacteriales</taxon>
        <taxon>Mycobacteriaceae</taxon>
        <taxon>Mycolicibacterium</taxon>
    </lineage>
</organism>
<dbReference type="OMA" id="IRNTHAW"/>
<evidence type="ECO:0000259" key="3">
    <source>
        <dbReference type="Pfam" id="PF14361"/>
    </source>
</evidence>
<evidence type="ECO:0000313" key="5">
    <source>
        <dbReference type="EMBL" id="GAT13906.1"/>
    </source>
</evidence>
<feature type="domain" description="RsbT co-antagonist protein RsbRD N-terminal" evidence="3">
    <location>
        <begin position="51"/>
        <end position="185"/>
    </location>
</feature>
<dbReference type="STRING" id="1797.RMCT_0877"/>
<name>A0A100XC67_MYCTH</name>
<dbReference type="AlphaFoldDB" id="A0A100XC67"/>
<comment type="similarity">
    <text evidence="1">Belongs to the CdaR family.</text>
</comment>
<evidence type="ECO:0000259" key="4">
    <source>
        <dbReference type="Pfam" id="PF17853"/>
    </source>
</evidence>
<dbReference type="Pfam" id="PF17853">
    <property type="entry name" value="GGDEF_2"/>
    <property type="match status" value="1"/>
</dbReference>
<dbReference type="InterPro" id="IPR042070">
    <property type="entry name" value="PucR_C-HTH_sf"/>
</dbReference>
<reference evidence="5 6" key="1">
    <citation type="journal article" date="2016" name="Genome Announc.">
        <title>Draft Genome Sequences of Five Rapidly Growing Mycobacterium Species, M. thermoresistibile, M. fortuitum subsp. acetamidolyticum, M. canariasense, M. brisbanense, and M. novocastrense.</title>
        <authorList>
            <person name="Katahira K."/>
            <person name="Ogura Y."/>
            <person name="Gotoh Y."/>
            <person name="Hayashi T."/>
        </authorList>
    </citation>
    <scope>NUCLEOTIDE SEQUENCE [LARGE SCALE GENOMIC DNA]</scope>
    <source>
        <strain evidence="5 6">JCM6362</strain>
    </source>
</reference>
<dbReference type="InterPro" id="IPR041522">
    <property type="entry name" value="CdaR_GGDEF"/>
</dbReference>
<dbReference type="PANTHER" id="PTHR33744:SF1">
    <property type="entry name" value="DNA-BINDING TRANSCRIPTIONAL ACTIVATOR ADER"/>
    <property type="match status" value="1"/>
</dbReference>
<dbReference type="OrthoDB" id="3663486at2"/>
<proteinExistence type="inferred from homology"/>
<evidence type="ECO:0008006" key="7">
    <source>
        <dbReference type="Google" id="ProtNLM"/>
    </source>
</evidence>
<evidence type="ECO:0000256" key="1">
    <source>
        <dbReference type="ARBA" id="ARBA00006754"/>
    </source>
</evidence>
<comment type="caution">
    <text evidence="5">The sequence shown here is derived from an EMBL/GenBank/DDBJ whole genome shotgun (WGS) entry which is preliminary data.</text>
</comment>
<feature type="domain" description="CdaR GGDEF-like" evidence="4">
    <location>
        <begin position="196"/>
        <end position="306"/>
    </location>
</feature>
<dbReference type="InterPro" id="IPR025751">
    <property type="entry name" value="RsbRD_N_dom"/>
</dbReference>
<dbReference type="Gene3D" id="1.10.10.2840">
    <property type="entry name" value="PucR C-terminal helix-turn-helix domain"/>
    <property type="match status" value="1"/>
</dbReference>
<dbReference type="PANTHER" id="PTHR33744">
    <property type="entry name" value="CARBOHYDRATE DIACID REGULATOR"/>
    <property type="match status" value="1"/>
</dbReference>
<dbReference type="InterPro" id="IPR051448">
    <property type="entry name" value="CdaR-like_regulators"/>
</dbReference>
<dbReference type="EMBL" id="BCTB01000004">
    <property type="protein sequence ID" value="GAT13906.1"/>
    <property type="molecule type" value="Genomic_DNA"/>
</dbReference>
<dbReference type="InterPro" id="IPR025736">
    <property type="entry name" value="PucR_C-HTH_dom"/>
</dbReference>
<evidence type="ECO:0000313" key="6">
    <source>
        <dbReference type="Proteomes" id="UP000069654"/>
    </source>
</evidence>
<gene>
    <name evidence="5" type="ORF">RMCT_0877</name>
</gene>